<dbReference type="InterPro" id="IPR036779">
    <property type="entry name" value="LysM_dom_sf"/>
</dbReference>
<dbReference type="PANTHER" id="PTHR20932">
    <property type="entry name" value="LYSM AND PUTATIVE PEPTIDOGLYCAN-BINDING DOMAIN-CONTAINING PROTEIN"/>
    <property type="match status" value="1"/>
</dbReference>
<evidence type="ECO:0000256" key="1">
    <source>
        <dbReference type="SAM" id="MobiDB-lite"/>
    </source>
</evidence>
<gene>
    <name evidence="3" type="ORF">OE88DRAFT_1733464</name>
</gene>
<feature type="domain" description="LysM" evidence="2">
    <location>
        <begin position="129"/>
        <end position="173"/>
    </location>
</feature>
<dbReference type="SMART" id="SM00257">
    <property type="entry name" value="LysM"/>
    <property type="match status" value="1"/>
</dbReference>
<feature type="region of interest" description="Disordered" evidence="1">
    <location>
        <begin position="220"/>
        <end position="243"/>
    </location>
</feature>
<proteinExistence type="predicted"/>
<dbReference type="Gene3D" id="3.10.350.10">
    <property type="entry name" value="LysM domain"/>
    <property type="match status" value="1"/>
</dbReference>
<dbReference type="PROSITE" id="PS51782">
    <property type="entry name" value="LYSM"/>
    <property type="match status" value="1"/>
</dbReference>
<reference evidence="3 4" key="1">
    <citation type="journal article" date="2019" name="Nat. Ecol. Evol.">
        <title>Megaphylogeny resolves global patterns of mushroom evolution.</title>
        <authorList>
            <person name="Varga T."/>
            <person name="Krizsan K."/>
            <person name="Foldi C."/>
            <person name="Dima B."/>
            <person name="Sanchez-Garcia M."/>
            <person name="Sanchez-Ramirez S."/>
            <person name="Szollosi G.J."/>
            <person name="Szarkandi J.G."/>
            <person name="Papp V."/>
            <person name="Albert L."/>
            <person name="Andreopoulos W."/>
            <person name="Angelini C."/>
            <person name="Antonin V."/>
            <person name="Barry K.W."/>
            <person name="Bougher N.L."/>
            <person name="Buchanan P."/>
            <person name="Buyck B."/>
            <person name="Bense V."/>
            <person name="Catcheside P."/>
            <person name="Chovatia M."/>
            <person name="Cooper J."/>
            <person name="Damon W."/>
            <person name="Desjardin D."/>
            <person name="Finy P."/>
            <person name="Geml J."/>
            <person name="Haridas S."/>
            <person name="Hughes K."/>
            <person name="Justo A."/>
            <person name="Karasinski D."/>
            <person name="Kautmanova I."/>
            <person name="Kiss B."/>
            <person name="Kocsube S."/>
            <person name="Kotiranta H."/>
            <person name="LaButti K.M."/>
            <person name="Lechner B.E."/>
            <person name="Liimatainen K."/>
            <person name="Lipzen A."/>
            <person name="Lukacs Z."/>
            <person name="Mihaltcheva S."/>
            <person name="Morgado L.N."/>
            <person name="Niskanen T."/>
            <person name="Noordeloos M.E."/>
            <person name="Ohm R.A."/>
            <person name="Ortiz-Santana B."/>
            <person name="Ovrebo C."/>
            <person name="Racz N."/>
            <person name="Riley R."/>
            <person name="Savchenko A."/>
            <person name="Shiryaev A."/>
            <person name="Soop K."/>
            <person name="Spirin V."/>
            <person name="Szebenyi C."/>
            <person name="Tomsovsky M."/>
            <person name="Tulloss R.E."/>
            <person name="Uehling J."/>
            <person name="Grigoriev I.V."/>
            <person name="Vagvolgyi C."/>
            <person name="Papp T."/>
            <person name="Martin F.M."/>
            <person name="Miettinen O."/>
            <person name="Hibbett D.S."/>
            <person name="Nagy L.G."/>
        </authorList>
    </citation>
    <scope>NUCLEOTIDE SEQUENCE [LARGE SCALE GENOMIC DNA]</scope>
    <source>
        <strain evidence="3 4">OMC1185</strain>
    </source>
</reference>
<accession>A0A5C3N8J6</accession>
<dbReference type="CDD" id="cd00118">
    <property type="entry name" value="LysM"/>
    <property type="match status" value="1"/>
</dbReference>
<feature type="region of interest" description="Disordered" evidence="1">
    <location>
        <begin position="395"/>
        <end position="418"/>
    </location>
</feature>
<feature type="region of interest" description="Disordered" evidence="1">
    <location>
        <begin position="58"/>
        <end position="82"/>
    </location>
</feature>
<name>A0A5C3N8J6_9AGAM</name>
<feature type="compositionally biased region" description="Basic and acidic residues" evidence="1">
    <location>
        <begin position="408"/>
        <end position="418"/>
    </location>
</feature>
<evidence type="ECO:0000313" key="4">
    <source>
        <dbReference type="Proteomes" id="UP000305948"/>
    </source>
</evidence>
<evidence type="ECO:0000313" key="3">
    <source>
        <dbReference type="EMBL" id="TFK53562.1"/>
    </source>
</evidence>
<evidence type="ECO:0000259" key="2">
    <source>
        <dbReference type="PROSITE" id="PS51782"/>
    </source>
</evidence>
<dbReference type="InterPro" id="IPR045030">
    <property type="entry name" value="LYSM1-4"/>
</dbReference>
<dbReference type="EMBL" id="ML213507">
    <property type="protein sequence ID" value="TFK53562.1"/>
    <property type="molecule type" value="Genomic_DNA"/>
</dbReference>
<dbReference type="AlphaFoldDB" id="A0A5C3N8J6"/>
<dbReference type="SUPFAM" id="SSF54106">
    <property type="entry name" value="LysM domain"/>
    <property type="match status" value="1"/>
</dbReference>
<dbReference type="PANTHER" id="PTHR20932:SF8">
    <property type="entry name" value="LD22649P"/>
    <property type="match status" value="1"/>
</dbReference>
<feature type="region of interest" description="Disordered" evidence="1">
    <location>
        <begin position="294"/>
        <end position="374"/>
    </location>
</feature>
<dbReference type="Proteomes" id="UP000305948">
    <property type="component" value="Unassembled WGS sequence"/>
</dbReference>
<dbReference type="InterPro" id="IPR018392">
    <property type="entry name" value="LysM"/>
</dbReference>
<keyword evidence="4" id="KW-1185">Reference proteome</keyword>
<feature type="compositionally biased region" description="Low complexity" evidence="1">
    <location>
        <begin position="296"/>
        <end position="307"/>
    </location>
</feature>
<sequence length="418" mass="45532">MLNDTHDNDIITSDPWLETEDIPSSVVGASATISSGLEEHPSSINTPQTISFHVRAHTTDGSVGKGDPLRDSPTTIPNEDGVTRPQLTRMLSDFERKVPARHAEDDQVQPIEQDPFAGLHSPTPTKKVIIHDVKSTDTLQGVALRYGVSMASLRKSNHMWASDSIHLRRQLYIPLEQSSFHKEAETASGAIRRTGQDSTALNLRDVAASELSFFPARNGADTGASPLATDPRRFPQPSGSKFHTIAGSRRARLEEFPVTAGSSVSPDHPVSRLPSQGLSSIFSSTRDTLERFARVSMDSSRTSSDKSNTAAEEHEHEHELDLLNRSEPDVSAWPPEVRASAPGLTSTPLRRASSRGSGRPAAYTPWTGPEAQVNVERRHPVRTAQMEPSPAMQLPVLHSKSHGNSHLHGLDRVPSRGT</sequence>
<dbReference type="OrthoDB" id="2107166at2759"/>
<organism evidence="3 4">
    <name type="scientific">Heliocybe sulcata</name>
    <dbReference type="NCBI Taxonomy" id="5364"/>
    <lineage>
        <taxon>Eukaryota</taxon>
        <taxon>Fungi</taxon>
        <taxon>Dikarya</taxon>
        <taxon>Basidiomycota</taxon>
        <taxon>Agaricomycotina</taxon>
        <taxon>Agaricomycetes</taxon>
        <taxon>Gloeophyllales</taxon>
        <taxon>Gloeophyllaceae</taxon>
        <taxon>Heliocybe</taxon>
    </lineage>
</organism>
<dbReference type="Pfam" id="PF01476">
    <property type="entry name" value="LysM"/>
    <property type="match status" value="1"/>
</dbReference>
<feature type="compositionally biased region" description="Low complexity" evidence="1">
    <location>
        <begin position="350"/>
        <end position="362"/>
    </location>
</feature>
<feature type="compositionally biased region" description="Basic and acidic residues" evidence="1">
    <location>
        <begin position="311"/>
        <end position="328"/>
    </location>
</feature>
<protein>
    <recommendedName>
        <fullName evidence="2">LysM domain-containing protein</fullName>
    </recommendedName>
</protein>